<evidence type="ECO:0000313" key="1">
    <source>
        <dbReference type="EMBL" id="THH27075.1"/>
    </source>
</evidence>
<protein>
    <recommendedName>
        <fullName evidence="3">HNH nuclease domain-containing protein</fullName>
    </recommendedName>
</protein>
<accession>A0A4S4MMZ9</accession>
<dbReference type="OrthoDB" id="2104739at2759"/>
<dbReference type="AlphaFoldDB" id="A0A4S4MMZ9"/>
<gene>
    <name evidence="1" type="ORF">EUX98_g7115</name>
</gene>
<reference evidence="1 2" key="1">
    <citation type="submission" date="2019-02" db="EMBL/GenBank/DDBJ databases">
        <title>Genome sequencing of the rare red list fungi Antrodiella citrinella (Flaviporus citrinellus).</title>
        <authorList>
            <person name="Buettner E."/>
            <person name="Kellner H."/>
        </authorList>
    </citation>
    <scope>NUCLEOTIDE SEQUENCE [LARGE SCALE GENOMIC DNA]</scope>
    <source>
        <strain evidence="1 2">DSM 108506</strain>
    </source>
</reference>
<organism evidence="1 2">
    <name type="scientific">Antrodiella citrinella</name>
    <dbReference type="NCBI Taxonomy" id="2447956"/>
    <lineage>
        <taxon>Eukaryota</taxon>
        <taxon>Fungi</taxon>
        <taxon>Dikarya</taxon>
        <taxon>Basidiomycota</taxon>
        <taxon>Agaricomycotina</taxon>
        <taxon>Agaricomycetes</taxon>
        <taxon>Polyporales</taxon>
        <taxon>Steccherinaceae</taxon>
        <taxon>Antrodiella</taxon>
    </lineage>
</organism>
<dbReference type="Proteomes" id="UP000308730">
    <property type="component" value="Unassembled WGS sequence"/>
</dbReference>
<evidence type="ECO:0000313" key="2">
    <source>
        <dbReference type="Proteomes" id="UP000308730"/>
    </source>
</evidence>
<evidence type="ECO:0008006" key="3">
    <source>
        <dbReference type="Google" id="ProtNLM"/>
    </source>
</evidence>
<dbReference type="EMBL" id="SGPM01000283">
    <property type="protein sequence ID" value="THH27075.1"/>
    <property type="molecule type" value="Genomic_DNA"/>
</dbReference>
<sequence length="300" mass="33124">MTERLSYRIYNPKSFFGWSEHALNAYDICFYAEQAATSPANIRFAKVVGHLLLLAPNADVREQVASCVQCKKLGTVYEVMQFLENCLIRPLQQNGGSCDSSYASTEQQDANVLTAALAPHSALIRDGYRCIVTGLLDYRVPVDICPKRECAIVTSHAHIIPTNVSIDFASYDAGTNEQLASIQTLLQCFGVDLSSPAVHSLSNIMTLQSDVRNAFSRLNFWLVATDVPHHYETRFAPYKKPPMLPPNVTFTSSNPDQLPLPSPELLSLHATCAQVAQLSGAAEYFEKVDKKMADDVFNVA</sequence>
<keyword evidence="2" id="KW-1185">Reference proteome</keyword>
<comment type="caution">
    <text evidence="1">The sequence shown here is derived from an EMBL/GenBank/DDBJ whole genome shotgun (WGS) entry which is preliminary data.</text>
</comment>
<proteinExistence type="predicted"/>
<name>A0A4S4MMZ9_9APHY</name>